<feature type="region of interest" description="Disordered" evidence="4">
    <location>
        <begin position="297"/>
        <end position="324"/>
    </location>
</feature>
<dbReference type="Gene3D" id="3.40.50.300">
    <property type="entry name" value="P-loop containing nucleotide triphosphate hydrolases"/>
    <property type="match status" value="1"/>
</dbReference>
<evidence type="ECO:0000256" key="4">
    <source>
        <dbReference type="SAM" id="MobiDB-lite"/>
    </source>
</evidence>
<dbReference type="SUPFAM" id="SSF52540">
    <property type="entry name" value="P-loop containing nucleoside triphosphate hydrolases"/>
    <property type="match status" value="1"/>
</dbReference>
<dbReference type="GO" id="GO:0005886">
    <property type="term" value="C:plasma membrane"/>
    <property type="evidence" value="ECO:0007669"/>
    <property type="project" value="TreeGrafter"/>
</dbReference>
<protein>
    <submittedName>
        <fullName evidence="6">ABC transporter ATP-binding protein</fullName>
    </submittedName>
</protein>
<evidence type="ECO:0000259" key="5">
    <source>
        <dbReference type="PROSITE" id="PS50893"/>
    </source>
</evidence>
<evidence type="ECO:0000313" key="6">
    <source>
        <dbReference type="EMBL" id="QJW38201.1"/>
    </source>
</evidence>
<dbReference type="InterPro" id="IPR051120">
    <property type="entry name" value="ABC_AA/LPS_Transport"/>
</dbReference>
<dbReference type="InterPro" id="IPR003593">
    <property type="entry name" value="AAA+_ATPase"/>
</dbReference>
<feature type="compositionally biased region" description="Gly residues" evidence="4">
    <location>
        <begin position="315"/>
        <end position="324"/>
    </location>
</feature>
<dbReference type="GO" id="GO:0016887">
    <property type="term" value="F:ATP hydrolysis activity"/>
    <property type="evidence" value="ECO:0007669"/>
    <property type="project" value="InterPro"/>
</dbReference>
<keyword evidence="7" id="KW-1185">Reference proteome</keyword>
<organism evidence="6 7">
    <name type="scientific">Cellulosimicrobium protaetiae</name>
    <dbReference type="NCBI Taxonomy" id="2587808"/>
    <lineage>
        <taxon>Bacteria</taxon>
        <taxon>Bacillati</taxon>
        <taxon>Actinomycetota</taxon>
        <taxon>Actinomycetes</taxon>
        <taxon>Micrococcales</taxon>
        <taxon>Promicromonosporaceae</taxon>
        <taxon>Cellulosimicrobium</taxon>
    </lineage>
</organism>
<keyword evidence="1" id="KW-0813">Transport</keyword>
<evidence type="ECO:0000256" key="2">
    <source>
        <dbReference type="ARBA" id="ARBA00022741"/>
    </source>
</evidence>
<dbReference type="Pfam" id="PF00005">
    <property type="entry name" value="ABC_tran"/>
    <property type="match status" value="1"/>
</dbReference>
<dbReference type="GO" id="GO:0015188">
    <property type="term" value="F:L-isoleucine transmembrane transporter activity"/>
    <property type="evidence" value="ECO:0007669"/>
    <property type="project" value="TreeGrafter"/>
</dbReference>
<dbReference type="GO" id="GO:1903806">
    <property type="term" value="P:L-isoleucine import across plasma membrane"/>
    <property type="evidence" value="ECO:0007669"/>
    <property type="project" value="TreeGrafter"/>
</dbReference>
<dbReference type="InterPro" id="IPR003439">
    <property type="entry name" value="ABC_transporter-like_ATP-bd"/>
</dbReference>
<dbReference type="InterPro" id="IPR032823">
    <property type="entry name" value="BCA_ABC_TP_C"/>
</dbReference>
<dbReference type="Pfam" id="PF12399">
    <property type="entry name" value="BCA_ABC_TP_C"/>
    <property type="match status" value="1"/>
</dbReference>
<dbReference type="GO" id="GO:0015808">
    <property type="term" value="P:L-alanine transport"/>
    <property type="evidence" value="ECO:0007669"/>
    <property type="project" value="TreeGrafter"/>
</dbReference>
<dbReference type="GO" id="GO:0005524">
    <property type="term" value="F:ATP binding"/>
    <property type="evidence" value="ECO:0007669"/>
    <property type="project" value="UniProtKB-KW"/>
</dbReference>
<evidence type="ECO:0000256" key="1">
    <source>
        <dbReference type="ARBA" id="ARBA00022448"/>
    </source>
</evidence>
<dbReference type="InterPro" id="IPR027417">
    <property type="entry name" value="P-loop_NTPase"/>
</dbReference>
<accession>A0A6M5ULU1</accession>
<dbReference type="PROSITE" id="PS00211">
    <property type="entry name" value="ABC_TRANSPORTER_1"/>
    <property type="match status" value="1"/>
</dbReference>
<gene>
    <name evidence="6" type="ORF">FIC82_003555</name>
</gene>
<dbReference type="PANTHER" id="PTHR45772:SF7">
    <property type="entry name" value="AMINO ACID ABC TRANSPORTER ATP-BINDING PROTEIN"/>
    <property type="match status" value="1"/>
</dbReference>
<dbReference type="FunFam" id="3.40.50.300:FF:000421">
    <property type="entry name" value="Branched-chain amino acid ABC transporter ATP-binding protein"/>
    <property type="match status" value="1"/>
</dbReference>
<dbReference type="AlphaFoldDB" id="A0A6M5ULU1"/>
<proteinExistence type="predicted"/>
<dbReference type="KEGG" id="cprt:FIC82_003555"/>
<dbReference type="GO" id="GO:0042941">
    <property type="term" value="P:D-alanine transmembrane transport"/>
    <property type="evidence" value="ECO:0007669"/>
    <property type="project" value="TreeGrafter"/>
</dbReference>
<dbReference type="PANTHER" id="PTHR45772">
    <property type="entry name" value="CONSERVED COMPONENT OF ABC TRANSPORTER FOR NATURAL AMINO ACIDS-RELATED"/>
    <property type="match status" value="1"/>
</dbReference>
<name>A0A6M5ULU1_9MICO</name>
<dbReference type="SMART" id="SM00382">
    <property type="entry name" value="AAA"/>
    <property type="match status" value="1"/>
</dbReference>
<dbReference type="CDD" id="cd03219">
    <property type="entry name" value="ABC_Mj1267_LivG_branched"/>
    <property type="match status" value="1"/>
</dbReference>
<keyword evidence="3 6" id="KW-0067">ATP-binding</keyword>
<dbReference type="GO" id="GO:1903805">
    <property type="term" value="P:L-valine import across plasma membrane"/>
    <property type="evidence" value="ECO:0007669"/>
    <property type="project" value="TreeGrafter"/>
</dbReference>
<dbReference type="PROSITE" id="PS50893">
    <property type="entry name" value="ABC_TRANSPORTER_2"/>
    <property type="match status" value="1"/>
</dbReference>
<dbReference type="InterPro" id="IPR017871">
    <property type="entry name" value="ABC_transporter-like_CS"/>
</dbReference>
<dbReference type="EMBL" id="CP052757">
    <property type="protein sequence ID" value="QJW38201.1"/>
    <property type="molecule type" value="Genomic_DNA"/>
</dbReference>
<sequence>MPGAGLEEPVIVDVAEVRPELANPELVDAMVAPDRTVHAKVGEPLLQMENVTVQFGGLVALDDVSFDIRRGEILGLIGPNGAGKTTAFNAMTGVYRPTQGQVVFDGTPVGKLKRYRITQRGIARTFQNIRLFNEMTALENVVVGSDARHRTSVPGALFRTPRHRREERDAIDRAMALLEFVGVGGRATEKARNLSYGDQRRLEIARALATEPKLLCLDEPAAGFNPAEKEALMDLIRHIRDDGYTVLLIEHDMRLVRGVTDRIVVLEFGRVIADGTPDEVTNDPKVIAAYLGVPDSELTADEGGTGPDRAAGPTTEGGSGDASA</sequence>
<dbReference type="GO" id="GO:0015192">
    <property type="term" value="F:L-phenylalanine transmembrane transporter activity"/>
    <property type="evidence" value="ECO:0007669"/>
    <property type="project" value="TreeGrafter"/>
</dbReference>
<keyword evidence="2" id="KW-0547">Nucleotide-binding</keyword>
<dbReference type="GO" id="GO:0005304">
    <property type="term" value="F:L-valine transmembrane transporter activity"/>
    <property type="evidence" value="ECO:0007669"/>
    <property type="project" value="TreeGrafter"/>
</dbReference>
<evidence type="ECO:0000313" key="7">
    <source>
        <dbReference type="Proteomes" id="UP000451354"/>
    </source>
</evidence>
<dbReference type="Proteomes" id="UP000451354">
    <property type="component" value="Chromosome"/>
</dbReference>
<evidence type="ECO:0000256" key="3">
    <source>
        <dbReference type="ARBA" id="ARBA00022840"/>
    </source>
</evidence>
<reference evidence="7" key="1">
    <citation type="journal article" date="2022" name="Int. J. Syst. Evol. Microbiol.">
        <title>Cellulosimicrobium protaetiae sp. nov., isolated from the gut of the larva of Protaetia brevitarsis seulensis.</title>
        <authorList>
            <person name="Le Han H."/>
            <person name="Nguyen T.T.H."/>
            <person name="Li Z."/>
            <person name="Shin N.R."/>
            <person name="Kim S.G."/>
        </authorList>
    </citation>
    <scope>NUCLEOTIDE SEQUENCE [LARGE SCALE GENOMIC DNA]</scope>
    <source>
        <strain evidence="7">BI34</strain>
    </source>
</reference>
<feature type="domain" description="ABC transporter" evidence="5">
    <location>
        <begin position="46"/>
        <end position="293"/>
    </location>
</feature>